<feature type="region of interest" description="Disordered" evidence="1">
    <location>
        <begin position="1"/>
        <end position="44"/>
    </location>
</feature>
<evidence type="ECO:0000313" key="3">
    <source>
        <dbReference type="Proteomes" id="UP000765509"/>
    </source>
</evidence>
<reference evidence="2" key="1">
    <citation type="submission" date="2021-03" db="EMBL/GenBank/DDBJ databases">
        <title>Draft genome sequence of rust myrtle Austropuccinia psidii MF-1, a brazilian biotype.</title>
        <authorList>
            <person name="Quecine M.C."/>
            <person name="Pachon D.M.R."/>
            <person name="Bonatelli M.L."/>
            <person name="Correr F.H."/>
            <person name="Franceschini L.M."/>
            <person name="Leite T.F."/>
            <person name="Margarido G.R.A."/>
            <person name="Almeida C.A."/>
            <person name="Ferrarezi J.A."/>
            <person name="Labate C.A."/>
        </authorList>
    </citation>
    <scope>NUCLEOTIDE SEQUENCE</scope>
    <source>
        <strain evidence="2">MF-1</strain>
    </source>
</reference>
<feature type="compositionally biased region" description="Basic and acidic residues" evidence="1">
    <location>
        <begin position="1"/>
        <end position="11"/>
    </location>
</feature>
<evidence type="ECO:0000256" key="1">
    <source>
        <dbReference type="SAM" id="MobiDB-lite"/>
    </source>
</evidence>
<protein>
    <submittedName>
        <fullName evidence="2">Uncharacterized protein</fullName>
    </submittedName>
</protein>
<evidence type="ECO:0000313" key="2">
    <source>
        <dbReference type="EMBL" id="MBW0473326.1"/>
    </source>
</evidence>
<organism evidence="2 3">
    <name type="scientific">Austropuccinia psidii MF-1</name>
    <dbReference type="NCBI Taxonomy" id="1389203"/>
    <lineage>
        <taxon>Eukaryota</taxon>
        <taxon>Fungi</taxon>
        <taxon>Dikarya</taxon>
        <taxon>Basidiomycota</taxon>
        <taxon>Pucciniomycotina</taxon>
        <taxon>Pucciniomycetes</taxon>
        <taxon>Pucciniales</taxon>
        <taxon>Sphaerophragmiaceae</taxon>
        <taxon>Austropuccinia</taxon>
    </lineage>
</organism>
<dbReference type="OrthoDB" id="2506384at2759"/>
<dbReference type="EMBL" id="AVOT02003376">
    <property type="protein sequence ID" value="MBW0473326.1"/>
    <property type="molecule type" value="Genomic_DNA"/>
</dbReference>
<gene>
    <name evidence="2" type="ORF">O181_013041</name>
</gene>
<dbReference type="Proteomes" id="UP000765509">
    <property type="component" value="Unassembled WGS sequence"/>
</dbReference>
<keyword evidence="3" id="KW-1185">Reference proteome</keyword>
<sequence>MALDKKEKPDTNKNPIHGRSKGTNQDHGKGKGKSQPRKEDDSLKRLDKLEKLFYRFEATSKNPNVNVVMESSKEPSADLEQSDSDAYVIEDEVLMSGSEISNKIYLDSGAGQSVVHNLRSLTNILKVQKQVNTYLEPVNITHLGILIFRGKHIFPVYYAPKGKVDLLSVSQLTDHGLRPVFKGGAILIMQGN</sequence>
<comment type="caution">
    <text evidence="2">The sequence shown here is derived from an EMBL/GenBank/DDBJ whole genome shotgun (WGS) entry which is preliminary data.</text>
</comment>
<proteinExistence type="predicted"/>
<accession>A0A9Q3BVN8</accession>
<name>A0A9Q3BVN8_9BASI</name>
<dbReference type="AlphaFoldDB" id="A0A9Q3BVN8"/>